<feature type="domain" description="Nudix hydrolase" evidence="2">
    <location>
        <begin position="41"/>
        <end position="181"/>
    </location>
</feature>
<protein>
    <submittedName>
        <fullName evidence="3">ADP-ribose pyrophosphatase YjhB (NUDIX family)</fullName>
    </submittedName>
</protein>
<reference evidence="3 4" key="1">
    <citation type="submission" date="2023-07" db="EMBL/GenBank/DDBJ databases">
        <title>Genomic Encyclopedia of Type Strains, Phase IV (KMG-IV): sequencing the most valuable type-strain genomes for metagenomic binning, comparative biology and taxonomic classification.</title>
        <authorList>
            <person name="Goeker M."/>
        </authorList>
    </citation>
    <scope>NUCLEOTIDE SEQUENCE [LARGE SCALE GENOMIC DNA]</scope>
    <source>
        <strain evidence="3 4">DSM 20694</strain>
    </source>
</reference>
<evidence type="ECO:0000313" key="4">
    <source>
        <dbReference type="Proteomes" id="UP001228504"/>
    </source>
</evidence>
<evidence type="ECO:0000313" key="3">
    <source>
        <dbReference type="EMBL" id="MDQ0148546.1"/>
    </source>
</evidence>
<dbReference type="PANTHER" id="PTHR43736">
    <property type="entry name" value="ADP-RIBOSE PYROPHOSPHATASE"/>
    <property type="match status" value="1"/>
</dbReference>
<dbReference type="Proteomes" id="UP001228504">
    <property type="component" value="Unassembled WGS sequence"/>
</dbReference>
<comment type="similarity">
    <text evidence="1">Belongs to the Nudix hydrolase family.</text>
</comment>
<gene>
    <name evidence="3" type="ORF">J2S18_000463</name>
</gene>
<evidence type="ECO:0000256" key="1">
    <source>
        <dbReference type="ARBA" id="ARBA00005582"/>
    </source>
</evidence>
<dbReference type="RefSeq" id="WP_307482728.1">
    <property type="nucleotide sequence ID" value="NZ_JAUSUF010000001.1"/>
</dbReference>
<evidence type="ECO:0000259" key="2">
    <source>
        <dbReference type="PROSITE" id="PS51462"/>
    </source>
</evidence>
<name>A0ABT9UQX8_9FIRM</name>
<sequence>MDWKKEIEEYVPVNEQEIKDKENILMCINNFEDVFTRKNVVCHLTSSAFVLNKNKDKALMAYHNIYKSWAWTGGHMDGDKDFLKVAFKELKEETGLKNAKLLYNGIASLDVLPVNGHIKRGDFVSPHLHLSVAYLFEGEEDANIRIKEDENSGVSWIPLKKLREYTKKEPFMQKVYEKILNRIDIKTEI</sequence>
<dbReference type="Gene3D" id="3.90.79.10">
    <property type="entry name" value="Nucleoside Triphosphate Pyrophosphohydrolase"/>
    <property type="match status" value="1"/>
</dbReference>
<accession>A0ABT9UQX8</accession>
<dbReference type="CDD" id="cd03674">
    <property type="entry name" value="NUDIX_Hydrolase"/>
    <property type="match status" value="1"/>
</dbReference>
<dbReference type="SUPFAM" id="SSF55811">
    <property type="entry name" value="Nudix"/>
    <property type="match status" value="1"/>
</dbReference>
<organism evidence="3 4">
    <name type="scientific">Eubacterium multiforme</name>
    <dbReference type="NCBI Taxonomy" id="83339"/>
    <lineage>
        <taxon>Bacteria</taxon>
        <taxon>Bacillati</taxon>
        <taxon>Bacillota</taxon>
        <taxon>Clostridia</taxon>
        <taxon>Eubacteriales</taxon>
        <taxon>Eubacteriaceae</taxon>
        <taxon>Eubacterium</taxon>
    </lineage>
</organism>
<dbReference type="Pfam" id="PF00293">
    <property type="entry name" value="NUDIX"/>
    <property type="match status" value="1"/>
</dbReference>
<dbReference type="InterPro" id="IPR000086">
    <property type="entry name" value="NUDIX_hydrolase_dom"/>
</dbReference>
<dbReference type="PANTHER" id="PTHR43736:SF1">
    <property type="entry name" value="DIHYDRONEOPTERIN TRIPHOSPHATE DIPHOSPHATASE"/>
    <property type="match status" value="1"/>
</dbReference>
<dbReference type="InterPro" id="IPR015797">
    <property type="entry name" value="NUDIX_hydrolase-like_dom_sf"/>
</dbReference>
<dbReference type="EMBL" id="JAUSUF010000001">
    <property type="protein sequence ID" value="MDQ0148546.1"/>
    <property type="molecule type" value="Genomic_DNA"/>
</dbReference>
<dbReference type="PROSITE" id="PS51462">
    <property type="entry name" value="NUDIX"/>
    <property type="match status" value="1"/>
</dbReference>
<proteinExistence type="inferred from homology"/>
<keyword evidence="4" id="KW-1185">Reference proteome</keyword>
<comment type="caution">
    <text evidence="3">The sequence shown here is derived from an EMBL/GenBank/DDBJ whole genome shotgun (WGS) entry which is preliminary data.</text>
</comment>